<dbReference type="GO" id="GO:0003824">
    <property type="term" value="F:catalytic activity"/>
    <property type="evidence" value="ECO:0007669"/>
    <property type="project" value="UniProtKB-ARBA"/>
</dbReference>
<dbReference type="Pfam" id="PF00990">
    <property type="entry name" value="GGDEF"/>
    <property type="match status" value="1"/>
</dbReference>
<dbReference type="SUPFAM" id="SSF55073">
    <property type="entry name" value="Nucleotide cyclase"/>
    <property type="match status" value="1"/>
</dbReference>
<evidence type="ECO:0000313" key="4">
    <source>
        <dbReference type="EMBL" id="ARN84477.1"/>
    </source>
</evidence>
<protein>
    <recommendedName>
        <fullName evidence="6">Diguanylate cyclase</fullName>
    </recommendedName>
</protein>
<proteinExistence type="predicted"/>
<dbReference type="GO" id="GO:0000160">
    <property type="term" value="P:phosphorelay signal transduction system"/>
    <property type="evidence" value="ECO:0007669"/>
    <property type="project" value="InterPro"/>
</dbReference>
<evidence type="ECO:0000256" key="1">
    <source>
        <dbReference type="PROSITE-ProRule" id="PRU00169"/>
    </source>
</evidence>
<dbReference type="Gene3D" id="3.30.450.20">
    <property type="entry name" value="PAS domain"/>
    <property type="match status" value="1"/>
</dbReference>
<dbReference type="InterPro" id="IPR043128">
    <property type="entry name" value="Rev_trsase/Diguanyl_cyclase"/>
</dbReference>
<sequence>MEVNPTISKENQSKQSHHNEAFMRETEYILHTMQESLSNIPASDYKQFLKDYSVIKKALSDFYEQRDALKNKIQKKSITIDEWSTIRHDLRAIVSNIKGYSELILEELAQSNDSLTSSLGHLISGSEELLSLIAVLGVKREALTQTTDYYLSQTSHPVGTILIVDDSEEKRENLARRLKQAGHKVIFANNGHQTFDILSDQLVDLILLDILMPDVSGFEVLKYLKGKMQTQMIPVVVVSSLDDINGVIECIKAGADDYLTMPINTTLMYARVHACLDKKNLRDREQHAAQQLANERQRLVAAIESIDDGFAIFDADDRLIECNSVLKKLFPSIDHLGGAGFTFKDFIKKNIENKIYQEDRRQNLDSIHTNHPLTSSLEEIVKFHNNPGLPYEHLLKNGTWIEVIENKIPGGGVVSLFKDITDRKAREERMKHLADHDSLTGLINRSAFTRALDNLMTADHNHELVYTLFYFDLDGFKEVNDTFGHEVGDEVLIKLAHNLKAALRKEDIVARLGGDEFCIALIGKINNQKMKEVADKINDIAGTSIDYNNKSVPFGVSIGVVIYPNDGDTIDKLLTKADQAMYISKKSGKRTYTFAT</sequence>
<dbReference type="PANTHER" id="PTHR44757:SF2">
    <property type="entry name" value="BIOFILM ARCHITECTURE MAINTENANCE PROTEIN MBAA"/>
    <property type="match status" value="1"/>
</dbReference>
<dbReference type="InterPro" id="IPR035965">
    <property type="entry name" value="PAS-like_dom_sf"/>
</dbReference>
<dbReference type="AlphaFoldDB" id="A0A1W6N3K8"/>
<dbReference type="SUPFAM" id="SSF52172">
    <property type="entry name" value="CheY-like"/>
    <property type="match status" value="1"/>
</dbReference>
<dbReference type="InterPro" id="IPR011006">
    <property type="entry name" value="CheY-like_superfamily"/>
</dbReference>
<dbReference type="InterPro" id="IPR029787">
    <property type="entry name" value="Nucleotide_cyclase"/>
</dbReference>
<dbReference type="NCBIfam" id="TIGR00254">
    <property type="entry name" value="GGDEF"/>
    <property type="match status" value="1"/>
</dbReference>
<dbReference type="PROSITE" id="PS50110">
    <property type="entry name" value="RESPONSE_REGULATORY"/>
    <property type="match status" value="1"/>
</dbReference>
<dbReference type="SMART" id="SM00267">
    <property type="entry name" value="GGDEF"/>
    <property type="match status" value="1"/>
</dbReference>
<keyword evidence="1" id="KW-0597">Phosphoprotein</keyword>
<dbReference type="InterPro" id="IPR052155">
    <property type="entry name" value="Biofilm_reg_signaling"/>
</dbReference>
<evidence type="ECO:0000313" key="5">
    <source>
        <dbReference type="Proteomes" id="UP000237351"/>
    </source>
</evidence>
<feature type="domain" description="GGDEF" evidence="3">
    <location>
        <begin position="464"/>
        <end position="596"/>
    </location>
</feature>
<dbReference type="Proteomes" id="UP000237351">
    <property type="component" value="Chromosome"/>
</dbReference>
<dbReference type="Gene3D" id="3.40.50.2300">
    <property type="match status" value="1"/>
</dbReference>
<evidence type="ECO:0000259" key="2">
    <source>
        <dbReference type="PROSITE" id="PS50110"/>
    </source>
</evidence>
<dbReference type="SMART" id="SM00448">
    <property type="entry name" value="REC"/>
    <property type="match status" value="1"/>
</dbReference>
<dbReference type="InterPro" id="IPR000160">
    <property type="entry name" value="GGDEF_dom"/>
</dbReference>
<dbReference type="FunFam" id="3.30.70.270:FF:000001">
    <property type="entry name" value="Diguanylate cyclase domain protein"/>
    <property type="match status" value="1"/>
</dbReference>
<dbReference type="PANTHER" id="PTHR44757">
    <property type="entry name" value="DIGUANYLATE CYCLASE DGCP"/>
    <property type="match status" value="1"/>
</dbReference>
<feature type="modified residue" description="4-aspartylphosphate" evidence="1">
    <location>
        <position position="209"/>
    </location>
</feature>
<reference evidence="4 5" key="1">
    <citation type="submission" date="2014-06" db="EMBL/GenBank/DDBJ databases">
        <title>The genome of the endonuclear symbiont Nucleicultrix amoebiphila.</title>
        <authorList>
            <person name="Schulz F."/>
            <person name="Horn M."/>
        </authorList>
    </citation>
    <scope>NUCLEOTIDE SEQUENCE [LARGE SCALE GENOMIC DNA]</scope>
    <source>
        <strain evidence="4 5">FS5</strain>
    </source>
</reference>
<name>A0A1W6N3K8_9PROT</name>
<dbReference type="SUPFAM" id="SSF55785">
    <property type="entry name" value="PYP-like sensor domain (PAS domain)"/>
    <property type="match status" value="1"/>
</dbReference>
<dbReference type="Gene3D" id="3.30.70.270">
    <property type="match status" value="1"/>
</dbReference>
<dbReference type="KEGG" id="naf:GQ61_03110"/>
<dbReference type="RefSeq" id="WP_085783878.1">
    <property type="nucleotide sequence ID" value="NZ_CP008743.1"/>
</dbReference>
<dbReference type="STRING" id="1414854.GQ61_03110"/>
<organism evidence="4 5">
    <name type="scientific">Candidatus Nucleicultrix amoebiphila FS5</name>
    <dbReference type="NCBI Taxonomy" id="1414854"/>
    <lineage>
        <taxon>Bacteria</taxon>
        <taxon>Pseudomonadati</taxon>
        <taxon>Pseudomonadota</taxon>
        <taxon>Alphaproteobacteria</taxon>
        <taxon>Holosporales</taxon>
        <taxon>Candidatus Nucleicultricaceae</taxon>
        <taxon>Candidatus Nucleicultrix</taxon>
    </lineage>
</organism>
<evidence type="ECO:0008006" key="6">
    <source>
        <dbReference type="Google" id="ProtNLM"/>
    </source>
</evidence>
<dbReference type="EMBL" id="CP008743">
    <property type="protein sequence ID" value="ARN84477.1"/>
    <property type="molecule type" value="Genomic_DNA"/>
</dbReference>
<dbReference type="CDD" id="cd01949">
    <property type="entry name" value="GGDEF"/>
    <property type="match status" value="1"/>
</dbReference>
<accession>A0A1W6N3K8</accession>
<dbReference type="InterPro" id="IPR001789">
    <property type="entry name" value="Sig_transdc_resp-reg_receiver"/>
</dbReference>
<dbReference type="PROSITE" id="PS50887">
    <property type="entry name" value="GGDEF"/>
    <property type="match status" value="1"/>
</dbReference>
<keyword evidence="5" id="KW-1185">Reference proteome</keyword>
<dbReference type="Pfam" id="PF12860">
    <property type="entry name" value="PAS_7"/>
    <property type="match status" value="1"/>
</dbReference>
<dbReference type="OrthoDB" id="9812260at2"/>
<feature type="domain" description="Response regulatory" evidence="2">
    <location>
        <begin position="160"/>
        <end position="276"/>
    </location>
</feature>
<evidence type="ECO:0000259" key="3">
    <source>
        <dbReference type="PROSITE" id="PS50887"/>
    </source>
</evidence>
<dbReference type="Pfam" id="PF00072">
    <property type="entry name" value="Response_reg"/>
    <property type="match status" value="1"/>
</dbReference>
<gene>
    <name evidence="4" type="ORF">GQ61_03110</name>
</gene>